<dbReference type="GO" id="GO:0005524">
    <property type="term" value="F:ATP binding"/>
    <property type="evidence" value="ECO:0007669"/>
    <property type="project" value="UniProtKB-KW"/>
</dbReference>
<dbReference type="SMART" id="SM00382">
    <property type="entry name" value="AAA"/>
    <property type="match status" value="1"/>
</dbReference>
<dbReference type="Pfam" id="PF00005">
    <property type="entry name" value="ABC_tran"/>
    <property type="match status" value="1"/>
</dbReference>
<feature type="domain" description="ABC transporter" evidence="6">
    <location>
        <begin position="21"/>
        <end position="255"/>
    </location>
</feature>
<dbReference type="PANTHER" id="PTHR42794:SF1">
    <property type="entry name" value="HEMIN IMPORT ATP-BINDING PROTEIN HMUV"/>
    <property type="match status" value="1"/>
</dbReference>
<keyword evidence="3 7" id="KW-0067">ATP-binding</keyword>
<keyword evidence="2" id="KW-0547">Nucleotide-binding</keyword>
<dbReference type="PANTHER" id="PTHR42794">
    <property type="entry name" value="HEMIN IMPORT ATP-BINDING PROTEIN HMUV"/>
    <property type="match status" value="1"/>
</dbReference>
<organism evidence="7 8">
    <name type="scientific">Microbacterium esteraromaticum</name>
    <dbReference type="NCBI Taxonomy" id="57043"/>
    <lineage>
        <taxon>Bacteria</taxon>
        <taxon>Bacillati</taxon>
        <taxon>Actinomycetota</taxon>
        <taxon>Actinomycetes</taxon>
        <taxon>Micrococcales</taxon>
        <taxon>Microbacteriaceae</taxon>
        <taxon>Microbacterium</taxon>
    </lineage>
</organism>
<dbReference type="InterPro" id="IPR003593">
    <property type="entry name" value="AAA+_ATPase"/>
</dbReference>
<keyword evidence="1" id="KW-0813">Transport</keyword>
<dbReference type="Proteomes" id="UP000515708">
    <property type="component" value="Chromosome"/>
</dbReference>
<dbReference type="InterPro" id="IPR003439">
    <property type="entry name" value="ABC_transporter-like_ATP-bd"/>
</dbReference>
<evidence type="ECO:0000256" key="3">
    <source>
        <dbReference type="ARBA" id="ARBA00022840"/>
    </source>
</evidence>
<accession>A0A7D8AHJ0</accession>
<dbReference type="CDD" id="cd03214">
    <property type="entry name" value="ABC_Iron-Siderophores_B12_Hemin"/>
    <property type="match status" value="1"/>
</dbReference>
<evidence type="ECO:0000259" key="6">
    <source>
        <dbReference type="PROSITE" id="PS50893"/>
    </source>
</evidence>
<dbReference type="AlphaFoldDB" id="A0A7D8AHJ0"/>
<dbReference type="RefSeq" id="WP_182253723.1">
    <property type="nucleotide sequence ID" value="NZ_CP043732.1"/>
</dbReference>
<evidence type="ECO:0000256" key="1">
    <source>
        <dbReference type="ARBA" id="ARBA00022448"/>
    </source>
</evidence>
<dbReference type="SUPFAM" id="SSF52540">
    <property type="entry name" value="P-loop containing nucleoside triphosphate hydrolases"/>
    <property type="match status" value="1"/>
</dbReference>
<evidence type="ECO:0000256" key="4">
    <source>
        <dbReference type="ARBA" id="ARBA00022967"/>
    </source>
</evidence>
<evidence type="ECO:0000313" key="8">
    <source>
        <dbReference type="Proteomes" id="UP000515708"/>
    </source>
</evidence>
<feature type="region of interest" description="Disordered" evidence="5">
    <location>
        <begin position="1"/>
        <end position="22"/>
    </location>
</feature>
<dbReference type="EMBL" id="CP043732">
    <property type="protein sequence ID" value="QMU95906.1"/>
    <property type="molecule type" value="Genomic_DNA"/>
</dbReference>
<evidence type="ECO:0000256" key="2">
    <source>
        <dbReference type="ARBA" id="ARBA00022741"/>
    </source>
</evidence>
<dbReference type="InterPro" id="IPR017871">
    <property type="entry name" value="ABC_transporter-like_CS"/>
</dbReference>
<keyword evidence="4" id="KW-1278">Translocase</keyword>
<dbReference type="Gene3D" id="3.40.50.300">
    <property type="entry name" value="P-loop containing nucleotide triphosphate hydrolases"/>
    <property type="match status" value="1"/>
</dbReference>
<evidence type="ECO:0000256" key="5">
    <source>
        <dbReference type="SAM" id="MobiDB-lite"/>
    </source>
</evidence>
<proteinExistence type="predicted"/>
<dbReference type="GO" id="GO:0016887">
    <property type="term" value="F:ATP hydrolysis activity"/>
    <property type="evidence" value="ECO:0007669"/>
    <property type="project" value="InterPro"/>
</dbReference>
<protein>
    <submittedName>
        <fullName evidence="7">ABC transporter ATP-binding protein</fullName>
    </submittedName>
</protein>
<gene>
    <name evidence="7" type="ORF">FVO59_00855</name>
</gene>
<dbReference type="InterPro" id="IPR027417">
    <property type="entry name" value="P-loop_NTPase"/>
</dbReference>
<name>A0A7D8AHJ0_9MICO</name>
<evidence type="ECO:0000313" key="7">
    <source>
        <dbReference type="EMBL" id="QMU95906.1"/>
    </source>
</evidence>
<dbReference type="PROSITE" id="PS50893">
    <property type="entry name" value="ABC_TRANSPORTER_2"/>
    <property type="match status" value="1"/>
</dbReference>
<sequence>MSTPPVDVHEAPRRSTAGTGLTVRGARARRDGADVLDDADLHAPSGRITALIGPNGAGKSTLLHAMAGTIPATFVELTHEAADLLGMPRRSRARTVAFVEQEPATPDSIRVHDLVTLGRLPHDGMWAGADHMHAAVRRGLHLAEAKELAGRAYESLSGGEKQRAQLARALAQEPRLLLLDEPTNHLDIRAQLSTLALLRRLASEGVTVVAALHDLSLAAAHADHVVVMAGGRVVCEGTPQDVLTPSLLHEVWGVHADVLVNPTTGQVVLATSLAGAAAPR</sequence>
<dbReference type="PROSITE" id="PS00211">
    <property type="entry name" value="ABC_TRANSPORTER_1"/>
    <property type="match status" value="1"/>
</dbReference>
<reference evidence="7 8" key="1">
    <citation type="journal article" date="2020" name="Front. Microbiol.">
        <title>Design of Bacterial Strain-Specific qPCR Assays Using NGS Data and Publicly Available Resources and Its Application to Track Biocontrol Strains.</title>
        <authorList>
            <person name="Hernandez I."/>
            <person name="Sant C."/>
            <person name="Martinez R."/>
            <person name="Fernandez C."/>
        </authorList>
    </citation>
    <scope>NUCLEOTIDE SEQUENCE [LARGE SCALE GENOMIC DNA]</scope>
    <source>
        <strain evidence="7 8">B24</strain>
    </source>
</reference>